<feature type="signal peptide" evidence="1">
    <location>
        <begin position="1"/>
        <end position="17"/>
    </location>
</feature>
<sequence length="302" mass="33995">MKRFFFIVFLLPIFANAQSDNRGVRTDAIVRELRNPHGKQVIVVAHRGDWRNAPENSIQAIENVIAMGVDVVEIDVQKTKDGQLILLHDQTLDRTTTGKGGAGDYTLEEIKKLFLRNGAGVATRHRIPTLEEALLCTKDRILVNIDKGYNHFAHCYELMLKTGTLNQVVIKGNVPYAQVLRDNEKVLNSVIYMPIVNLDRRDARAVIAGFQRAKRAVAFEFVFKTDTSAILQDFASIKSAGARVWVNSLWASLNAGHDDDLSVEEKKPEEGWGWILAKGANVIQTDRPRELIAYLKKRGLHR</sequence>
<dbReference type="PANTHER" id="PTHR46320">
    <property type="entry name" value="GLYCEROPHOSPHODIESTER PHOSPHODIESTERASE 1"/>
    <property type="match status" value="1"/>
</dbReference>
<evidence type="ECO:0000313" key="3">
    <source>
        <dbReference type="EMBL" id="PST82051.1"/>
    </source>
</evidence>
<dbReference type="GO" id="GO:0070291">
    <property type="term" value="P:N-acylethanolamine metabolic process"/>
    <property type="evidence" value="ECO:0007669"/>
    <property type="project" value="TreeGrafter"/>
</dbReference>
<dbReference type="Pfam" id="PF16387">
    <property type="entry name" value="DUF4996"/>
    <property type="match status" value="1"/>
</dbReference>
<accession>A0A2T3HI43</accession>
<dbReference type="Gene3D" id="3.20.20.190">
    <property type="entry name" value="Phosphatidylinositol (PI) phosphodiesterase"/>
    <property type="match status" value="1"/>
</dbReference>
<dbReference type="CDD" id="cd08566">
    <property type="entry name" value="GDPD_AtGDE_like"/>
    <property type="match status" value="1"/>
</dbReference>
<evidence type="ECO:0000313" key="4">
    <source>
        <dbReference type="Proteomes" id="UP000240912"/>
    </source>
</evidence>
<gene>
    <name evidence="3" type="ORF">C7T94_14640</name>
</gene>
<keyword evidence="4" id="KW-1185">Reference proteome</keyword>
<proteinExistence type="predicted"/>
<dbReference type="GO" id="GO:0006644">
    <property type="term" value="P:phospholipid metabolic process"/>
    <property type="evidence" value="ECO:0007669"/>
    <property type="project" value="TreeGrafter"/>
</dbReference>
<reference evidence="3 4" key="1">
    <citation type="submission" date="2018-03" db="EMBL/GenBank/DDBJ databases">
        <authorList>
            <person name="Keele B.F."/>
        </authorList>
    </citation>
    <scope>NUCLEOTIDE SEQUENCE [LARGE SCALE GENOMIC DNA]</scope>
    <source>
        <strain evidence="3 4">YL28-9</strain>
    </source>
</reference>
<dbReference type="GO" id="GO:0006580">
    <property type="term" value="P:ethanolamine metabolic process"/>
    <property type="evidence" value="ECO:0007669"/>
    <property type="project" value="TreeGrafter"/>
</dbReference>
<dbReference type="InterPro" id="IPR032160">
    <property type="entry name" value="DUF4996"/>
</dbReference>
<keyword evidence="1" id="KW-0732">Signal</keyword>
<dbReference type="AlphaFoldDB" id="A0A2T3HI43"/>
<dbReference type="PROSITE" id="PS51704">
    <property type="entry name" value="GP_PDE"/>
    <property type="match status" value="1"/>
</dbReference>
<evidence type="ECO:0000259" key="2">
    <source>
        <dbReference type="PROSITE" id="PS51704"/>
    </source>
</evidence>
<feature type="domain" description="GP-PDE" evidence="2">
    <location>
        <begin position="41"/>
        <end position="295"/>
    </location>
</feature>
<dbReference type="Pfam" id="PF03009">
    <property type="entry name" value="GDPD"/>
    <property type="match status" value="1"/>
</dbReference>
<dbReference type="Proteomes" id="UP000240912">
    <property type="component" value="Unassembled WGS sequence"/>
</dbReference>
<dbReference type="EMBL" id="PYLS01000006">
    <property type="protein sequence ID" value="PST82051.1"/>
    <property type="molecule type" value="Genomic_DNA"/>
</dbReference>
<dbReference type="RefSeq" id="WP_107216173.1">
    <property type="nucleotide sequence ID" value="NZ_KZ686270.1"/>
</dbReference>
<organism evidence="3 4">
    <name type="scientific">Pedobacter yulinensis</name>
    <dbReference type="NCBI Taxonomy" id="2126353"/>
    <lineage>
        <taxon>Bacteria</taxon>
        <taxon>Pseudomonadati</taxon>
        <taxon>Bacteroidota</taxon>
        <taxon>Sphingobacteriia</taxon>
        <taxon>Sphingobacteriales</taxon>
        <taxon>Sphingobacteriaceae</taxon>
        <taxon>Pedobacter</taxon>
    </lineage>
</organism>
<dbReference type="PANTHER" id="PTHR46320:SF1">
    <property type="entry name" value="GLYCEROPHOSPHODIESTER PHOSPHODIESTERASE 1"/>
    <property type="match status" value="1"/>
</dbReference>
<dbReference type="OrthoDB" id="384721at2"/>
<dbReference type="SUPFAM" id="SSF51695">
    <property type="entry name" value="PLC-like phosphodiesterases"/>
    <property type="match status" value="1"/>
</dbReference>
<feature type="chain" id="PRO_5015585299" evidence="1">
    <location>
        <begin position="18"/>
        <end position="302"/>
    </location>
</feature>
<dbReference type="InterPro" id="IPR030395">
    <property type="entry name" value="GP_PDE_dom"/>
</dbReference>
<comment type="caution">
    <text evidence="3">The sequence shown here is derived from an EMBL/GenBank/DDBJ whole genome shotgun (WGS) entry which is preliminary data.</text>
</comment>
<protein>
    <submittedName>
        <fullName evidence="3">Glycerophosphodiester phosphodiesterase</fullName>
    </submittedName>
</protein>
<dbReference type="InterPro" id="IPR017946">
    <property type="entry name" value="PLC-like_Pdiesterase_TIM-brl"/>
</dbReference>
<dbReference type="GO" id="GO:0008889">
    <property type="term" value="F:glycerophosphodiester phosphodiesterase activity"/>
    <property type="evidence" value="ECO:0007669"/>
    <property type="project" value="TreeGrafter"/>
</dbReference>
<dbReference type="GO" id="GO:0005886">
    <property type="term" value="C:plasma membrane"/>
    <property type="evidence" value="ECO:0007669"/>
    <property type="project" value="TreeGrafter"/>
</dbReference>
<evidence type="ECO:0000256" key="1">
    <source>
        <dbReference type="SAM" id="SignalP"/>
    </source>
</evidence>
<name>A0A2T3HI43_9SPHI</name>